<evidence type="ECO:0000256" key="4">
    <source>
        <dbReference type="ARBA" id="ARBA00022614"/>
    </source>
</evidence>
<dbReference type="OMA" id="MTVLKGC"/>
<reference evidence="17" key="2">
    <citation type="submission" date="2017-02" db="EMBL/GenBank/DDBJ databases">
        <title>Sunflower complete genome.</title>
        <authorList>
            <person name="Langlade N."/>
            <person name="Munos S."/>
        </authorList>
    </citation>
    <scope>NUCLEOTIDE SEQUENCE [LARGE SCALE GENOMIC DNA]</scope>
    <source>
        <tissue evidence="17">Leaves</tissue>
    </source>
</reference>
<dbReference type="Gramene" id="mRNA:HanXRQr2_Chr08g0336081">
    <property type="protein sequence ID" value="mRNA:HanXRQr2_Chr08g0336081"/>
    <property type="gene ID" value="HanXRQr2_Chr08g0336081"/>
</dbReference>
<organism evidence="17 18">
    <name type="scientific">Helianthus annuus</name>
    <name type="common">Common sunflower</name>
    <dbReference type="NCBI Taxonomy" id="4232"/>
    <lineage>
        <taxon>Eukaryota</taxon>
        <taxon>Viridiplantae</taxon>
        <taxon>Streptophyta</taxon>
        <taxon>Embryophyta</taxon>
        <taxon>Tracheophyta</taxon>
        <taxon>Spermatophyta</taxon>
        <taxon>Magnoliopsida</taxon>
        <taxon>eudicotyledons</taxon>
        <taxon>Gunneridae</taxon>
        <taxon>Pentapetalae</taxon>
        <taxon>asterids</taxon>
        <taxon>campanulids</taxon>
        <taxon>Asterales</taxon>
        <taxon>Asteraceae</taxon>
        <taxon>Asteroideae</taxon>
        <taxon>Heliantheae alliance</taxon>
        <taxon>Heliantheae</taxon>
        <taxon>Helianthus</taxon>
    </lineage>
</organism>
<evidence type="ECO:0000256" key="9">
    <source>
        <dbReference type="ARBA" id="ARBA00023136"/>
    </source>
</evidence>
<evidence type="ECO:0000259" key="15">
    <source>
        <dbReference type="Pfam" id="PF23598"/>
    </source>
</evidence>
<evidence type="ECO:0000256" key="10">
    <source>
        <dbReference type="ARBA" id="ARBA00023180"/>
    </source>
</evidence>
<reference evidence="16 18" key="1">
    <citation type="journal article" date="2017" name="Nature">
        <title>The sunflower genome provides insights into oil metabolism, flowering and Asterid evolution.</title>
        <authorList>
            <person name="Badouin H."/>
            <person name="Gouzy J."/>
            <person name="Grassa C.J."/>
            <person name="Murat F."/>
            <person name="Staton S.E."/>
            <person name="Cottret L."/>
            <person name="Lelandais-Briere C."/>
            <person name="Owens G.L."/>
            <person name="Carrere S."/>
            <person name="Mayjonade B."/>
            <person name="Legrand L."/>
            <person name="Gill N."/>
            <person name="Kane N.C."/>
            <person name="Bowers J.E."/>
            <person name="Hubner S."/>
            <person name="Bellec A."/>
            <person name="Berard A."/>
            <person name="Berges H."/>
            <person name="Blanchet N."/>
            <person name="Boniface M.C."/>
            <person name="Brunel D."/>
            <person name="Catrice O."/>
            <person name="Chaidir N."/>
            <person name="Claudel C."/>
            <person name="Donnadieu C."/>
            <person name="Faraut T."/>
            <person name="Fievet G."/>
            <person name="Helmstetter N."/>
            <person name="King M."/>
            <person name="Knapp S.J."/>
            <person name="Lai Z."/>
            <person name="Le Paslier M.C."/>
            <person name="Lippi Y."/>
            <person name="Lorenzon L."/>
            <person name="Mandel J.R."/>
            <person name="Marage G."/>
            <person name="Marchand G."/>
            <person name="Marquand E."/>
            <person name="Bret-Mestries E."/>
            <person name="Morien E."/>
            <person name="Nambeesan S."/>
            <person name="Nguyen T."/>
            <person name="Pegot-Espagnet P."/>
            <person name="Pouilly N."/>
            <person name="Raftis F."/>
            <person name="Sallet E."/>
            <person name="Schiex T."/>
            <person name="Thomas J."/>
            <person name="Vandecasteele C."/>
            <person name="Vares D."/>
            <person name="Vear F."/>
            <person name="Vautrin S."/>
            <person name="Crespi M."/>
            <person name="Mangin B."/>
            <person name="Burke J.M."/>
            <person name="Salse J."/>
            <person name="Munos S."/>
            <person name="Vincourt P."/>
            <person name="Rieseberg L.H."/>
            <person name="Langlade N.B."/>
        </authorList>
    </citation>
    <scope>NUCLEOTIDE SEQUENCE [LARGE SCALE GENOMIC DNA]</scope>
    <source>
        <strain evidence="18">cv. SF193</strain>
        <tissue evidence="16">Leaves</tissue>
    </source>
</reference>
<keyword evidence="6 13" id="KW-0732">Signal</keyword>
<comment type="similarity">
    <text evidence="2">Belongs to the RLP family.</text>
</comment>
<keyword evidence="18" id="KW-1185">Reference proteome</keyword>
<dbReference type="Pfam" id="PF13855">
    <property type="entry name" value="LRR_8"/>
    <property type="match status" value="1"/>
</dbReference>
<evidence type="ECO:0000256" key="6">
    <source>
        <dbReference type="ARBA" id="ARBA00022729"/>
    </source>
</evidence>
<accession>A0A251U6I5</accession>
<sequence length="1104" mass="122077">MKALAPLTLSSSLCFWLLSVSSICTLCFCNQNSNHAPCIATERLVLIQLKNNLIDHANRLSSWVGNDCCSWSGVVCNNITGNVQEIRLRGPDDTKDELEEASKQMLGGTISPSVTKLLQLTYFDLSSNDFGLIPIPDFIGSFQNLRYLNISKSQFSGEIPHQLGNLSTLRILDLHDDPLSVNLYSKGLKWLMDLKELQYLDVGGIDLAKASDWFQVISTLPSLLEIRFSSCGLIQLPSNPTTVSFTSLVVLDLSYNIFSDSLLPQWIFSLHNLVLLDLTNCFISGLNPGIRADFNSFPSLTTLSVSSNTFVNSSSLLNGLSSLSKLRLLDVSNCNISAPILGNLHNLSFTVHLDFSNNQIVEEIPKSLSNLCNLNTLDLQSNNFFGNVSELLERFCECESPKLKLLALRGNYVTGQLPEQLGRLKNLESIDLAYNQLTGTIPDSVGSLHLLKTLQMNINQLTGSIPDTIGGLSSLNFLDLSYNNLNGSFPESIGRLGELVFLTVHHNSLTGIVTENHFTNLTSLTTLWIGENKLTFKLNVKNWIPPFKLQVLRIGFCNLGPRFPLWIQSQTSLTELDLANTNISDLIPNWIWTTFSSVTYFNISHNNIQGMLGNVSFLTPGALLDLSYNSFHGLLPGHFNRPDLDLLDLSSNSLSGSLEEFLCSGIQEPRQLSVLNLANNNMSGVISDCWTNWESLVILNLEKNQFSGIIPSSIGNISSLLSLDIRQNKLSGNLPVSLLNSKSLIIIELAENELVGRIPTSIGRENTSLKLLSLRSNKLEGKIPDEICHLSSIQIMDLAHNDLSGNLPTCFTNLTVISGKEKSSPFILYDELFQNQVLGSASLVTKGRVSTYDNILYLVTTLDLSNNKFSGSIPDELVSLLGLRFLNLSKNNLTGQIPNSFSKTGMLESLDLSVNHLNGNIPSSLSSLTSLSFLDVSYNNLVGRIPTGPQLQTFNESSFIGNKLCGDPLPVCSPNTNDPRGTDDEHDESDGIDWILVIFTVLGLVIGFWIMIGPLIVSKRWRNAYYHFLEGIWIKLQNSILIIFPCFRRRKPGHEVFSSIEQVQQFDLSQYIYDDKLKGFHPESSSSEASSSTQKIPHSDNKKA</sequence>
<evidence type="ECO:0000259" key="14">
    <source>
        <dbReference type="Pfam" id="PF08263"/>
    </source>
</evidence>
<dbReference type="PRINTS" id="PR00019">
    <property type="entry name" value="LEURICHRPT"/>
</dbReference>
<feature type="transmembrane region" description="Helical" evidence="12">
    <location>
        <begin position="994"/>
        <end position="1017"/>
    </location>
</feature>
<dbReference type="EMBL" id="CM007897">
    <property type="protein sequence ID" value="OTG18466.1"/>
    <property type="molecule type" value="Genomic_DNA"/>
</dbReference>
<dbReference type="GO" id="GO:0051707">
    <property type="term" value="P:response to other organism"/>
    <property type="evidence" value="ECO:0007669"/>
    <property type="project" value="UniProtKB-ARBA"/>
</dbReference>
<evidence type="ECO:0000256" key="12">
    <source>
        <dbReference type="SAM" id="Phobius"/>
    </source>
</evidence>
<keyword evidence="9 12" id="KW-0472">Membrane</keyword>
<name>A0A251U6I5_HELAN</name>
<dbReference type="SUPFAM" id="SSF52058">
    <property type="entry name" value="L domain-like"/>
    <property type="match status" value="2"/>
</dbReference>
<dbReference type="Proteomes" id="UP000215914">
    <property type="component" value="Chromosome 8"/>
</dbReference>
<dbReference type="STRING" id="4232.A0A251U6I5"/>
<evidence type="ECO:0000256" key="7">
    <source>
        <dbReference type="ARBA" id="ARBA00022737"/>
    </source>
</evidence>
<feature type="domain" description="Disease resistance R13L4/SHOC-2-like LRR" evidence="15">
    <location>
        <begin position="402"/>
        <end position="578"/>
    </location>
</feature>
<dbReference type="Pfam" id="PF00560">
    <property type="entry name" value="LRR_1"/>
    <property type="match status" value="7"/>
</dbReference>
<dbReference type="EMBL" id="MNCJ02000323">
    <property type="protein sequence ID" value="KAF5795127.1"/>
    <property type="molecule type" value="Genomic_DNA"/>
</dbReference>
<evidence type="ECO:0000256" key="3">
    <source>
        <dbReference type="ARBA" id="ARBA00022475"/>
    </source>
</evidence>
<dbReference type="FunFam" id="3.80.10.10:FF:000111">
    <property type="entry name" value="LRR receptor-like serine/threonine-protein kinase ERECTA"/>
    <property type="match status" value="1"/>
</dbReference>
<evidence type="ECO:0000256" key="13">
    <source>
        <dbReference type="SAM" id="SignalP"/>
    </source>
</evidence>
<dbReference type="FunFam" id="3.80.10.10:FF:000095">
    <property type="entry name" value="LRR receptor-like serine/threonine-protein kinase GSO1"/>
    <property type="match status" value="2"/>
</dbReference>
<proteinExistence type="inferred from homology"/>
<reference evidence="16" key="3">
    <citation type="submission" date="2020-06" db="EMBL/GenBank/DDBJ databases">
        <title>Helianthus annuus Genome sequencing and assembly Release 2.</title>
        <authorList>
            <person name="Gouzy J."/>
            <person name="Langlade N."/>
            <person name="Munos S."/>
        </authorList>
    </citation>
    <scope>NUCLEOTIDE SEQUENCE</scope>
    <source>
        <tissue evidence="16">Leaves</tissue>
    </source>
</reference>
<dbReference type="PANTHER" id="PTHR48063">
    <property type="entry name" value="LRR RECEPTOR-LIKE KINASE"/>
    <property type="match status" value="1"/>
</dbReference>
<feature type="domain" description="Leucine-rich repeat-containing N-terminal plant-type" evidence="14">
    <location>
        <begin position="41"/>
        <end position="77"/>
    </location>
</feature>
<dbReference type="GO" id="GO:0005886">
    <property type="term" value="C:plasma membrane"/>
    <property type="evidence" value="ECO:0007669"/>
    <property type="project" value="UniProtKB-SubCell"/>
</dbReference>
<feature type="region of interest" description="Disordered" evidence="11">
    <location>
        <begin position="1079"/>
        <end position="1104"/>
    </location>
</feature>
<evidence type="ECO:0000256" key="2">
    <source>
        <dbReference type="ARBA" id="ARBA00009592"/>
    </source>
</evidence>
<evidence type="ECO:0000256" key="1">
    <source>
        <dbReference type="ARBA" id="ARBA00004251"/>
    </source>
</evidence>
<feature type="compositionally biased region" description="Low complexity" evidence="11">
    <location>
        <begin position="1083"/>
        <end position="1092"/>
    </location>
</feature>
<evidence type="ECO:0000313" key="16">
    <source>
        <dbReference type="EMBL" id="KAF5795127.1"/>
    </source>
</evidence>
<gene>
    <name evidence="17" type="ORF">HannXRQ_Chr08g0223381</name>
    <name evidence="16" type="ORF">HanXRQr2_Chr08g0336081</name>
</gene>
<feature type="chain" id="PRO_5012219692" evidence="13">
    <location>
        <begin position="30"/>
        <end position="1104"/>
    </location>
</feature>
<keyword evidence="5 12" id="KW-0812">Transmembrane</keyword>
<dbReference type="PANTHER" id="PTHR48063:SF98">
    <property type="entry name" value="LRR RECEPTOR-LIKE SERINE_THREONINE-PROTEIN KINASE FLS2"/>
    <property type="match status" value="1"/>
</dbReference>
<evidence type="ECO:0000313" key="17">
    <source>
        <dbReference type="EMBL" id="OTG18466.1"/>
    </source>
</evidence>
<dbReference type="AlphaFoldDB" id="A0A251U6I5"/>
<dbReference type="OrthoDB" id="1600340at2759"/>
<keyword evidence="10" id="KW-0325">Glycoprotein</keyword>
<evidence type="ECO:0000313" key="18">
    <source>
        <dbReference type="Proteomes" id="UP000215914"/>
    </source>
</evidence>
<dbReference type="SMART" id="SM00369">
    <property type="entry name" value="LRR_TYP"/>
    <property type="match status" value="8"/>
</dbReference>
<dbReference type="Gene3D" id="3.80.10.10">
    <property type="entry name" value="Ribonuclease Inhibitor"/>
    <property type="match status" value="5"/>
</dbReference>
<dbReference type="Pfam" id="PF08263">
    <property type="entry name" value="LRRNT_2"/>
    <property type="match status" value="1"/>
</dbReference>
<dbReference type="InterPro" id="IPR055414">
    <property type="entry name" value="LRR_R13L4/SHOC2-like"/>
</dbReference>
<comment type="subcellular location">
    <subcellularLocation>
        <location evidence="1">Cell membrane</location>
        <topology evidence="1">Single-pass type I membrane protein</topology>
    </subcellularLocation>
</comment>
<keyword evidence="7" id="KW-0677">Repeat</keyword>
<evidence type="ECO:0000256" key="11">
    <source>
        <dbReference type="SAM" id="MobiDB-lite"/>
    </source>
</evidence>
<keyword evidence="4" id="KW-0433">Leucine-rich repeat</keyword>
<dbReference type="InterPro" id="IPR013210">
    <property type="entry name" value="LRR_N_plant-typ"/>
</dbReference>
<protein>
    <submittedName>
        <fullName evidence="16">Leucine-rich repeat-containing, plant-type, leucine-rich repeat domain superfamily</fullName>
    </submittedName>
    <submittedName>
        <fullName evidence="17">Putative leucine-rich repeat protein, plant-type</fullName>
    </submittedName>
</protein>
<keyword evidence="3" id="KW-1003">Cell membrane</keyword>
<evidence type="ECO:0000256" key="8">
    <source>
        <dbReference type="ARBA" id="ARBA00022989"/>
    </source>
</evidence>
<dbReference type="InterPro" id="IPR046956">
    <property type="entry name" value="RLP23-like"/>
</dbReference>
<keyword evidence="8 12" id="KW-1133">Transmembrane helix</keyword>
<feature type="signal peptide" evidence="13">
    <location>
        <begin position="1"/>
        <end position="29"/>
    </location>
</feature>
<dbReference type="InterPro" id="IPR003591">
    <property type="entry name" value="Leu-rich_rpt_typical-subtyp"/>
</dbReference>
<dbReference type="Pfam" id="PF23598">
    <property type="entry name" value="LRR_14"/>
    <property type="match status" value="1"/>
</dbReference>
<dbReference type="InterPro" id="IPR001611">
    <property type="entry name" value="Leu-rich_rpt"/>
</dbReference>
<dbReference type="InParanoid" id="A0A251U6I5"/>
<dbReference type="GO" id="GO:0006952">
    <property type="term" value="P:defense response"/>
    <property type="evidence" value="ECO:0007669"/>
    <property type="project" value="UniProtKB-ARBA"/>
</dbReference>
<dbReference type="SUPFAM" id="SSF52047">
    <property type="entry name" value="RNI-like"/>
    <property type="match status" value="1"/>
</dbReference>
<dbReference type="InterPro" id="IPR032675">
    <property type="entry name" value="LRR_dom_sf"/>
</dbReference>
<evidence type="ECO:0000256" key="5">
    <source>
        <dbReference type="ARBA" id="ARBA00022692"/>
    </source>
</evidence>